<evidence type="ECO:0000256" key="1">
    <source>
        <dbReference type="ARBA" id="ARBA00004141"/>
    </source>
</evidence>
<dbReference type="RefSeq" id="WP_379721532.1">
    <property type="nucleotide sequence ID" value="NZ_JBHRYJ010000001.1"/>
</dbReference>
<evidence type="ECO:0000256" key="7">
    <source>
        <dbReference type="ARBA" id="ARBA00023065"/>
    </source>
</evidence>
<comment type="similarity">
    <text evidence="2">Belongs to the cation diffusion facilitator (CDF) transporter (TC 2.A.4) family. SLC30A subfamily.</text>
</comment>
<evidence type="ECO:0000256" key="9">
    <source>
        <dbReference type="SAM" id="Phobius"/>
    </source>
</evidence>
<comment type="caution">
    <text evidence="12">The sequence shown here is derived from an EMBL/GenBank/DDBJ whole genome shotgun (WGS) entry which is preliminary data.</text>
</comment>
<feature type="transmembrane region" description="Helical" evidence="9">
    <location>
        <begin position="83"/>
        <end position="106"/>
    </location>
</feature>
<feature type="transmembrane region" description="Helical" evidence="9">
    <location>
        <begin position="118"/>
        <end position="142"/>
    </location>
</feature>
<evidence type="ECO:0000256" key="6">
    <source>
        <dbReference type="ARBA" id="ARBA00022989"/>
    </source>
</evidence>
<dbReference type="InterPro" id="IPR036837">
    <property type="entry name" value="Cation_efflux_CTD_sf"/>
</dbReference>
<dbReference type="InterPro" id="IPR058533">
    <property type="entry name" value="Cation_efflux_TM"/>
</dbReference>
<keyword evidence="3" id="KW-0813">Transport</keyword>
<gene>
    <name evidence="12" type="ORF">ACFOOQ_02935</name>
</gene>
<evidence type="ECO:0000256" key="8">
    <source>
        <dbReference type="ARBA" id="ARBA00023136"/>
    </source>
</evidence>
<evidence type="ECO:0000256" key="3">
    <source>
        <dbReference type="ARBA" id="ARBA00022448"/>
    </source>
</evidence>
<keyword evidence="7" id="KW-0406">Ion transport</keyword>
<evidence type="ECO:0000256" key="4">
    <source>
        <dbReference type="ARBA" id="ARBA00022692"/>
    </source>
</evidence>
<dbReference type="EMBL" id="JBHRYJ010000001">
    <property type="protein sequence ID" value="MFC3674481.1"/>
    <property type="molecule type" value="Genomic_DNA"/>
</dbReference>
<organism evidence="12 13">
    <name type="scientific">Ferrovibrio xuzhouensis</name>
    <dbReference type="NCBI Taxonomy" id="1576914"/>
    <lineage>
        <taxon>Bacteria</taxon>
        <taxon>Pseudomonadati</taxon>
        <taxon>Pseudomonadota</taxon>
        <taxon>Alphaproteobacteria</taxon>
        <taxon>Rhodospirillales</taxon>
        <taxon>Rhodospirillaceae</taxon>
        <taxon>Ferrovibrio</taxon>
    </lineage>
</organism>
<dbReference type="Pfam" id="PF01545">
    <property type="entry name" value="Cation_efflux"/>
    <property type="match status" value="1"/>
</dbReference>
<evidence type="ECO:0000313" key="12">
    <source>
        <dbReference type="EMBL" id="MFC3674481.1"/>
    </source>
</evidence>
<dbReference type="PANTHER" id="PTHR11562">
    <property type="entry name" value="CATION EFFLUX PROTEIN/ ZINC TRANSPORTER"/>
    <property type="match status" value="1"/>
</dbReference>
<evidence type="ECO:0000259" key="11">
    <source>
        <dbReference type="Pfam" id="PF16916"/>
    </source>
</evidence>
<evidence type="ECO:0000256" key="5">
    <source>
        <dbReference type="ARBA" id="ARBA00022906"/>
    </source>
</evidence>
<accession>A0ABV7VCE5</accession>
<comment type="subcellular location">
    <subcellularLocation>
        <location evidence="1">Membrane</location>
        <topology evidence="1">Multi-pass membrane protein</topology>
    </subcellularLocation>
</comment>
<dbReference type="InterPro" id="IPR050681">
    <property type="entry name" value="CDF/SLC30A"/>
</dbReference>
<feature type="transmembrane region" description="Helical" evidence="9">
    <location>
        <begin position="187"/>
        <end position="204"/>
    </location>
</feature>
<proteinExistence type="inferred from homology"/>
<evidence type="ECO:0000259" key="10">
    <source>
        <dbReference type="Pfam" id="PF01545"/>
    </source>
</evidence>
<keyword evidence="13" id="KW-1185">Reference proteome</keyword>
<protein>
    <submittedName>
        <fullName evidence="12">Cation diffusion facilitator family transporter</fullName>
    </submittedName>
</protein>
<dbReference type="Gene3D" id="1.20.1510.10">
    <property type="entry name" value="Cation efflux protein transmembrane domain"/>
    <property type="match status" value="1"/>
</dbReference>
<dbReference type="InterPro" id="IPR027469">
    <property type="entry name" value="Cation_efflux_TMD_sf"/>
</dbReference>
<feature type="domain" description="Cation efflux protein transmembrane" evidence="10">
    <location>
        <begin position="24"/>
        <end position="208"/>
    </location>
</feature>
<dbReference type="PANTHER" id="PTHR11562:SF17">
    <property type="entry name" value="RE54080P-RELATED"/>
    <property type="match status" value="1"/>
</dbReference>
<name>A0ABV7VCE5_9PROT</name>
<dbReference type="NCBIfam" id="TIGR01297">
    <property type="entry name" value="CDF"/>
    <property type="match status" value="1"/>
</dbReference>
<dbReference type="SUPFAM" id="SSF160240">
    <property type="entry name" value="Cation efflux protein cytoplasmic domain-like"/>
    <property type="match status" value="1"/>
</dbReference>
<evidence type="ECO:0000256" key="2">
    <source>
        <dbReference type="ARBA" id="ARBA00008873"/>
    </source>
</evidence>
<evidence type="ECO:0000313" key="13">
    <source>
        <dbReference type="Proteomes" id="UP001595711"/>
    </source>
</evidence>
<keyword evidence="6 9" id="KW-1133">Transmembrane helix</keyword>
<keyword evidence="5" id="KW-0864">Zinc transport</keyword>
<feature type="domain" description="Cation efflux protein cytoplasmic" evidence="11">
    <location>
        <begin position="218"/>
        <end position="289"/>
    </location>
</feature>
<dbReference type="InterPro" id="IPR002524">
    <property type="entry name" value="Cation_efflux"/>
</dbReference>
<keyword evidence="4 9" id="KW-0812">Transmembrane</keyword>
<dbReference type="InterPro" id="IPR027470">
    <property type="entry name" value="Cation_efflux_CTD"/>
</dbReference>
<keyword evidence="8 9" id="KW-0472">Membrane</keyword>
<dbReference type="Pfam" id="PF16916">
    <property type="entry name" value="ZT_dimer"/>
    <property type="match status" value="1"/>
</dbReference>
<keyword evidence="5" id="KW-0862">Zinc</keyword>
<feature type="transmembrane region" description="Helical" evidence="9">
    <location>
        <begin position="154"/>
        <end position="181"/>
    </location>
</feature>
<sequence>MAGDHIHSHAAADGGALDGAFRWAVALNAGYVIVEAGSGLYFGSLALLADAAHNLTDVAGLLIAWGAAVVARRPPMQRFTYGLGRSTILAALANAVAILVGVGAVLLEAVQRLSSPQIVPALPVLLVAAAGIAINTGTALLFRRERGHDLNAEGAFLHMAADAAVSAGVVLSAVVILATGWNWVDPAAAIIVSLVIAWTAFGLLKSSMALSLDGVPASVDLEKVGNWLRARPGIAAVHDLHIWALSTTSTAMSAHLVMSGGHPGDAFIDAVAGELERNFAITHATLQIELGDGGACRLIDNDGLPRH</sequence>
<dbReference type="Proteomes" id="UP001595711">
    <property type="component" value="Unassembled WGS sequence"/>
</dbReference>
<reference evidence="13" key="1">
    <citation type="journal article" date="2019" name="Int. J. Syst. Evol. Microbiol.">
        <title>The Global Catalogue of Microorganisms (GCM) 10K type strain sequencing project: providing services to taxonomists for standard genome sequencing and annotation.</title>
        <authorList>
            <consortium name="The Broad Institute Genomics Platform"/>
            <consortium name="The Broad Institute Genome Sequencing Center for Infectious Disease"/>
            <person name="Wu L."/>
            <person name="Ma J."/>
        </authorList>
    </citation>
    <scope>NUCLEOTIDE SEQUENCE [LARGE SCALE GENOMIC DNA]</scope>
    <source>
        <strain evidence="13">KCTC 42182</strain>
    </source>
</reference>
<dbReference type="SUPFAM" id="SSF161111">
    <property type="entry name" value="Cation efflux protein transmembrane domain-like"/>
    <property type="match status" value="1"/>
</dbReference>